<dbReference type="GO" id="GO:0016787">
    <property type="term" value="F:hydrolase activity"/>
    <property type="evidence" value="ECO:0007669"/>
    <property type="project" value="UniProtKB-KW"/>
</dbReference>
<evidence type="ECO:0000259" key="2">
    <source>
        <dbReference type="Pfam" id="PF02275"/>
    </source>
</evidence>
<gene>
    <name evidence="3" type="ORF">LMG27198_42410</name>
</gene>
<sequence length="81" mass="9414">MLKTHDLSKPSKDTPLPGNVNPIDRFVRATYFLRLLPESKNQREAAAGMFSVVRNVSVPFGAIWRVWRVQHRISDRERPQQ</sequence>
<keyword evidence="4" id="KW-1185">Reference proteome</keyword>
<reference evidence="3" key="1">
    <citation type="journal article" date="2023" name="Int. J. Syst. Evol. Microbiol.">
        <title>Methylocystis iwaonis sp. nov., a type II methane-oxidizing bacterium from surface soil of a rice paddy field in Japan, and emended description of the genus Methylocystis (ex Whittenbury et al. 1970) Bowman et al. 1993.</title>
        <authorList>
            <person name="Kaise H."/>
            <person name="Sawadogo J.B."/>
            <person name="Alam M.S."/>
            <person name="Ueno C."/>
            <person name="Dianou D."/>
            <person name="Shinjo R."/>
            <person name="Asakawa S."/>
        </authorList>
    </citation>
    <scope>NUCLEOTIDE SEQUENCE</scope>
    <source>
        <strain evidence="3">LMG27198</strain>
    </source>
</reference>
<dbReference type="RefSeq" id="WP_349775568.1">
    <property type="nucleotide sequence ID" value="NZ_BSEC01000002.1"/>
</dbReference>
<comment type="caution">
    <text evidence="3">The sequence shown here is derived from an EMBL/GenBank/DDBJ whole genome shotgun (WGS) entry which is preliminary data.</text>
</comment>
<evidence type="ECO:0000313" key="4">
    <source>
        <dbReference type="Proteomes" id="UP001144323"/>
    </source>
</evidence>
<dbReference type="Proteomes" id="UP001144323">
    <property type="component" value="Unassembled WGS sequence"/>
</dbReference>
<protein>
    <recommendedName>
        <fullName evidence="2">Choloylglycine hydrolase/NAAA C-terminal domain-containing protein</fullName>
    </recommendedName>
</protein>
<dbReference type="Pfam" id="PF02275">
    <property type="entry name" value="CBAH"/>
    <property type="match status" value="1"/>
</dbReference>
<dbReference type="Gene3D" id="3.60.60.10">
    <property type="entry name" value="Penicillin V Acylase, Chain A"/>
    <property type="match status" value="1"/>
</dbReference>
<dbReference type="AlphaFoldDB" id="A0A9W6GYD9"/>
<dbReference type="SUPFAM" id="SSF56235">
    <property type="entry name" value="N-terminal nucleophile aminohydrolases (Ntn hydrolases)"/>
    <property type="match status" value="1"/>
</dbReference>
<keyword evidence="1" id="KW-0378">Hydrolase</keyword>
<name>A0A9W6GYD9_9HYPH</name>
<accession>A0A9W6GYD9</accession>
<organism evidence="3 4">
    <name type="scientific">Methylocystis echinoides</name>
    <dbReference type="NCBI Taxonomy" id="29468"/>
    <lineage>
        <taxon>Bacteria</taxon>
        <taxon>Pseudomonadati</taxon>
        <taxon>Pseudomonadota</taxon>
        <taxon>Alphaproteobacteria</taxon>
        <taxon>Hyphomicrobiales</taxon>
        <taxon>Methylocystaceae</taxon>
        <taxon>Methylocystis</taxon>
    </lineage>
</organism>
<dbReference type="InterPro" id="IPR029132">
    <property type="entry name" value="CBAH/NAAA_C"/>
</dbReference>
<feature type="domain" description="Choloylglycine hydrolase/NAAA C-terminal" evidence="2">
    <location>
        <begin position="8"/>
        <end position="63"/>
    </location>
</feature>
<dbReference type="EMBL" id="BSEC01000002">
    <property type="protein sequence ID" value="GLI95249.1"/>
    <property type="molecule type" value="Genomic_DNA"/>
</dbReference>
<evidence type="ECO:0000313" key="3">
    <source>
        <dbReference type="EMBL" id="GLI95249.1"/>
    </source>
</evidence>
<dbReference type="InterPro" id="IPR029055">
    <property type="entry name" value="Ntn_hydrolases_N"/>
</dbReference>
<proteinExistence type="predicted"/>
<evidence type="ECO:0000256" key="1">
    <source>
        <dbReference type="ARBA" id="ARBA00022801"/>
    </source>
</evidence>